<sequence length="108" mass="12680">MSTSSKDSVANRARALRRARYAANLEAEREKLRNRARRQRGNETTEDRERRLTKHREAQARYREKNRLVLRTKAWQYRKDKAYLQARADDEAEFALLMSGGGKKDSPA</sequence>
<comment type="caution">
    <text evidence="2">The sequence shown here is derived from an EMBL/GenBank/DDBJ whole genome shotgun (WGS) entry which is preliminary data.</text>
</comment>
<feature type="region of interest" description="Disordered" evidence="1">
    <location>
        <begin position="21"/>
        <end position="60"/>
    </location>
</feature>
<reference evidence="2" key="1">
    <citation type="submission" date="2022-07" db="EMBL/GenBank/DDBJ databases">
        <title>Genome Sequence of Agrocybe chaxingu.</title>
        <authorList>
            <person name="Buettner E."/>
        </authorList>
    </citation>
    <scope>NUCLEOTIDE SEQUENCE</scope>
    <source>
        <strain evidence="2">MP-N11</strain>
    </source>
</reference>
<evidence type="ECO:0000313" key="2">
    <source>
        <dbReference type="EMBL" id="KAJ3500703.1"/>
    </source>
</evidence>
<evidence type="ECO:0008006" key="4">
    <source>
        <dbReference type="Google" id="ProtNLM"/>
    </source>
</evidence>
<evidence type="ECO:0000313" key="3">
    <source>
        <dbReference type="Proteomes" id="UP001148786"/>
    </source>
</evidence>
<accession>A0A9W8JT08</accession>
<gene>
    <name evidence="2" type="ORF">NLJ89_g9677</name>
</gene>
<organism evidence="2 3">
    <name type="scientific">Agrocybe chaxingu</name>
    <dbReference type="NCBI Taxonomy" id="84603"/>
    <lineage>
        <taxon>Eukaryota</taxon>
        <taxon>Fungi</taxon>
        <taxon>Dikarya</taxon>
        <taxon>Basidiomycota</taxon>
        <taxon>Agaricomycotina</taxon>
        <taxon>Agaricomycetes</taxon>
        <taxon>Agaricomycetidae</taxon>
        <taxon>Agaricales</taxon>
        <taxon>Agaricineae</taxon>
        <taxon>Strophariaceae</taxon>
        <taxon>Agrocybe</taxon>
    </lineage>
</organism>
<dbReference type="OrthoDB" id="3062683at2759"/>
<protein>
    <recommendedName>
        <fullName evidence="4">BZIP domain-containing protein</fullName>
    </recommendedName>
</protein>
<name>A0A9W8JT08_9AGAR</name>
<proteinExistence type="predicted"/>
<dbReference type="AlphaFoldDB" id="A0A9W8JT08"/>
<feature type="compositionally biased region" description="Basic and acidic residues" evidence="1">
    <location>
        <begin position="40"/>
        <end position="60"/>
    </location>
</feature>
<dbReference type="Proteomes" id="UP001148786">
    <property type="component" value="Unassembled WGS sequence"/>
</dbReference>
<keyword evidence="3" id="KW-1185">Reference proteome</keyword>
<dbReference type="EMBL" id="JANKHO010001557">
    <property type="protein sequence ID" value="KAJ3500703.1"/>
    <property type="molecule type" value="Genomic_DNA"/>
</dbReference>
<evidence type="ECO:0000256" key="1">
    <source>
        <dbReference type="SAM" id="MobiDB-lite"/>
    </source>
</evidence>